<dbReference type="AlphaFoldDB" id="A4GZH7"/>
<sequence>MAAMPLYKIPEVLMNDLQSQHPHHRIIEVADESLAYRQVTVEDNTPTGAQISAASGFKPDQLPVVLMLLSDGSLEDIRPDEVVDLGSEVRRFIIVESDRTYLFTIDGTRMEWPCRLITGYVVRKLGNVDDNKKLLLEREDEADLEIQNDQFIDLDGDGIERFISRKESWKLNVQGKEFTFDTPTIVIRDAVIRAGLNPGQAWHIFLKVEGQPKVEKNIDDVIDLRTPGIEKLRLTPKDVNNGEASGVTRREFNLLPADEQYLDGMGYSWETCLNGNARWLIIHDYELPEGYNHHNIKLALLITSGYPVNMLDMFYVYPPLSRVNGVNIPATEATAVIDSVAYQRWSRHRSWDPETDSVISQLAMADGCLQKEAGQ</sequence>
<accession>A4GZH7</accession>
<dbReference type="Pfam" id="PF14452">
    <property type="entry name" value="Multi_ubiq"/>
    <property type="match status" value="2"/>
</dbReference>
<name>A4GZH7_KLEPN</name>
<organism evidence="2">
    <name type="scientific">Klebsiella pneumoniae</name>
    <dbReference type="NCBI Taxonomy" id="573"/>
    <lineage>
        <taxon>Bacteria</taxon>
        <taxon>Pseudomonadati</taxon>
        <taxon>Pseudomonadota</taxon>
        <taxon>Gammaproteobacteria</taxon>
        <taxon>Enterobacterales</taxon>
        <taxon>Enterobacteriaceae</taxon>
        <taxon>Klebsiella/Raoultella group</taxon>
        <taxon>Klebsiella</taxon>
        <taxon>Klebsiella pneumoniae complex</taxon>
    </lineage>
</organism>
<dbReference type="InterPro" id="IPR025701">
    <property type="entry name" value="UBQ-conjugat_E2_E"/>
</dbReference>
<protein>
    <recommendedName>
        <fullName evidence="1">Multi-ubiquitin domain-containing protein</fullName>
    </recommendedName>
</protein>
<evidence type="ECO:0000313" key="2">
    <source>
        <dbReference type="EMBL" id="BAF49507.1"/>
    </source>
</evidence>
<feature type="domain" description="Multi-ubiquitin" evidence="1">
    <location>
        <begin position="37"/>
        <end position="94"/>
    </location>
</feature>
<evidence type="ECO:0000259" key="1">
    <source>
        <dbReference type="Pfam" id="PF14452"/>
    </source>
</evidence>
<dbReference type="EMBL" id="AB298504">
    <property type="protein sequence ID" value="BAF49507.1"/>
    <property type="molecule type" value="Genomic_DNA"/>
</dbReference>
<proteinExistence type="predicted"/>
<feature type="domain" description="Multi-ubiquitin" evidence="1">
    <location>
        <begin position="102"/>
        <end position="166"/>
    </location>
</feature>
<reference evidence="2" key="1">
    <citation type="submission" date="2007-03" db="EMBL/GenBank/DDBJ databases">
        <authorList>
            <person name="Lin T."/>
            <person name="Lee C."/>
            <person name="Hsieh P."/>
            <person name="Tsai S."/>
            <person name="Wang J."/>
        </authorList>
    </citation>
    <scope>NUCLEOTIDE SEQUENCE</scope>
    <source>
        <strain evidence="2">NTUH-K2044</strain>
    </source>
</reference>
<dbReference type="InterPro" id="IPR027802">
    <property type="entry name" value="Multi-ubiquitin_dom"/>
</dbReference>
<reference evidence="2" key="2">
    <citation type="journal article" date="2008" name="J. Bacteriol.">
        <title>Characterization of integrative and conjugative element ICEKp1-associated genomic heterogeneity in a Klebsiella pneumoniae strain isolated from a primary liver abscess.</title>
        <authorList>
            <person name="Lin T.-L."/>
            <person name="Lee C.-Z."/>
            <person name="Hsieh P.-F."/>
            <person name="Tsai S.-F."/>
            <person name="Wang J.-T."/>
        </authorList>
    </citation>
    <scope>NUCLEOTIDE SEQUENCE</scope>
    <source>
        <strain evidence="2">NTUH-K2044</strain>
    </source>
</reference>
<dbReference type="Pfam" id="PF14462">
    <property type="entry name" value="Prok-E2_E"/>
    <property type="match status" value="1"/>
</dbReference>